<evidence type="ECO:0000313" key="3">
    <source>
        <dbReference type="Proteomes" id="UP001485043"/>
    </source>
</evidence>
<organism evidence="2 3">
    <name type="scientific">Apatococcus fuscideae</name>
    <dbReference type="NCBI Taxonomy" id="2026836"/>
    <lineage>
        <taxon>Eukaryota</taxon>
        <taxon>Viridiplantae</taxon>
        <taxon>Chlorophyta</taxon>
        <taxon>core chlorophytes</taxon>
        <taxon>Trebouxiophyceae</taxon>
        <taxon>Chlorellales</taxon>
        <taxon>Chlorellaceae</taxon>
        <taxon>Apatococcus</taxon>
    </lineage>
</organism>
<protein>
    <submittedName>
        <fullName evidence="2">Uncharacterized protein</fullName>
    </submittedName>
</protein>
<dbReference type="EMBL" id="JALJOV010000558">
    <property type="protein sequence ID" value="KAK9862779.1"/>
    <property type="molecule type" value="Genomic_DNA"/>
</dbReference>
<proteinExistence type="predicted"/>
<feature type="signal peptide" evidence="1">
    <location>
        <begin position="1"/>
        <end position="27"/>
    </location>
</feature>
<feature type="chain" id="PRO_5043576053" evidence="1">
    <location>
        <begin position="28"/>
        <end position="145"/>
    </location>
</feature>
<keyword evidence="1" id="KW-0732">Signal</keyword>
<keyword evidence="3" id="KW-1185">Reference proteome</keyword>
<comment type="caution">
    <text evidence="2">The sequence shown here is derived from an EMBL/GenBank/DDBJ whole genome shotgun (WGS) entry which is preliminary data.</text>
</comment>
<gene>
    <name evidence="2" type="ORF">WJX84_007410</name>
</gene>
<name>A0AAW1T218_9CHLO</name>
<reference evidence="2 3" key="1">
    <citation type="journal article" date="2024" name="Nat. Commun.">
        <title>Phylogenomics reveals the evolutionary origins of lichenization in chlorophyte algae.</title>
        <authorList>
            <person name="Puginier C."/>
            <person name="Libourel C."/>
            <person name="Otte J."/>
            <person name="Skaloud P."/>
            <person name="Haon M."/>
            <person name="Grisel S."/>
            <person name="Petersen M."/>
            <person name="Berrin J.G."/>
            <person name="Delaux P.M."/>
            <person name="Dal Grande F."/>
            <person name="Keller J."/>
        </authorList>
    </citation>
    <scope>NUCLEOTIDE SEQUENCE [LARGE SCALE GENOMIC DNA]</scope>
    <source>
        <strain evidence="2 3">SAG 2523</strain>
    </source>
</reference>
<evidence type="ECO:0000256" key="1">
    <source>
        <dbReference type="SAM" id="SignalP"/>
    </source>
</evidence>
<dbReference type="AlphaFoldDB" id="A0AAW1T218"/>
<evidence type="ECO:0000313" key="2">
    <source>
        <dbReference type="EMBL" id="KAK9862779.1"/>
    </source>
</evidence>
<sequence>MVSTRFTVAAVALAAVFLAVSIPVSQGWLLPGIGGGWPFGNPYYGVPCVCDGEGHLRPWVGAEIIATVDIVLVKEACAKAGIAFYENIQIYFYSGGQNNFCYGSIRPFFSFDLVVEFAQSVSFGPQAIWNACYYHGLPGFGSLWG</sequence>
<dbReference type="Proteomes" id="UP001485043">
    <property type="component" value="Unassembled WGS sequence"/>
</dbReference>
<accession>A0AAW1T218</accession>